<feature type="domain" description="Orn/DAP/Arg decarboxylase 2 N-terminal" evidence="15">
    <location>
        <begin position="36"/>
        <end position="279"/>
    </location>
</feature>
<evidence type="ECO:0000256" key="11">
    <source>
        <dbReference type="ARBA" id="ARBA00074972"/>
    </source>
</evidence>
<dbReference type="UniPathway" id="UPA00034">
    <property type="reaction ID" value="UER00027"/>
</dbReference>
<dbReference type="CDD" id="cd06828">
    <property type="entry name" value="PLPDE_III_DapDC"/>
    <property type="match status" value="1"/>
</dbReference>
<dbReference type="InterPro" id="IPR022644">
    <property type="entry name" value="De-COase2_N"/>
</dbReference>
<feature type="binding site" evidence="12">
    <location>
        <begin position="273"/>
        <end position="276"/>
    </location>
    <ligand>
        <name>pyridoxal 5'-phosphate</name>
        <dbReference type="ChEBI" id="CHEBI:597326"/>
    </ligand>
</feature>
<dbReference type="PANTHER" id="PTHR43727">
    <property type="entry name" value="DIAMINOPIMELATE DECARBOXYLASE"/>
    <property type="match status" value="1"/>
</dbReference>
<keyword evidence="17" id="KW-1185">Reference proteome</keyword>
<organism evidence="16 17">
    <name type="scientific">Oceanidesulfovibrio indonesiensis</name>
    <dbReference type="NCBI Taxonomy" id="54767"/>
    <lineage>
        <taxon>Bacteria</taxon>
        <taxon>Pseudomonadati</taxon>
        <taxon>Thermodesulfobacteriota</taxon>
        <taxon>Desulfovibrionia</taxon>
        <taxon>Desulfovibrionales</taxon>
        <taxon>Desulfovibrionaceae</taxon>
        <taxon>Oceanidesulfovibrio</taxon>
    </lineage>
</organism>
<evidence type="ECO:0000256" key="12">
    <source>
        <dbReference type="HAMAP-Rule" id="MF_02120"/>
    </source>
</evidence>
<dbReference type="RefSeq" id="WP_144303984.1">
    <property type="nucleotide sequence ID" value="NZ_QMIE01000015.1"/>
</dbReference>
<dbReference type="Pfam" id="PF02784">
    <property type="entry name" value="Orn_Arg_deC_N"/>
    <property type="match status" value="1"/>
</dbReference>
<comment type="similarity">
    <text evidence="9 12">Belongs to the Orn/Lys/Arg decarboxylase class-II family. LysA subfamily.</text>
</comment>
<dbReference type="InterPro" id="IPR029066">
    <property type="entry name" value="PLP-binding_barrel"/>
</dbReference>
<dbReference type="GO" id="GO:0008836">
    <property type="term" value="F:diaminopimelate decarboxylase activity"/>
    <property type="evidence" value="ECO:0007669"/>
    <property type="project" value="UniProtKB-UniRule"/>
</dbReference>
<dbReference type="EC" id="4.1.1.20" evidence="10 12"/>
<evidence type="ECO:0000256" key="14">
    <source>
        <dbReference type="RuleBase" id="RU003738"/>
    </source>
</evidence>
<dbReference type="EMBL" id="QMIE01000015">
    <property type="protein sequence ID" value="TVM15659.1"/>
    <property type="molecule type" value="Genomic_DNA"/>
</dbReference>
<feature type="binding site" evidence="12">
    <location>
        <position position="316"/>
    </location>
    <ligand>
        <name>substrate</name>
    </ligand>
</feature>
<name>A0A7M3MBQ7_9BACT</name>
<evidence type="ECO:0000256" key="4">
    <source>
        <dbReference type="ARBA" id="ARBA00022898"/>
    </source>
</evidence>
<feature type="binding site" evidence="12">
    <location>
        <position position="239"/>
    </location>
    <ligand>
        <name>pyridoxal 5'-phosphate</name>
        <dbReference type="ChEBI" id="CHEBI:597326"/>
    </ligand>
</feature>
<dbReference type="GO" id="GO:0009089">
    <property type="term" value="P:lysine biosynthetic process via diaminopimelate"/>
    <property type="evidence" value="ECO:0007669"/>
    <property type="project" value="UniProtKB-UniRule"/>
</dbReference>
<dbReference type="NCBIfam" id="TIGR01048">
    <property type="entry name" value="lysA"/>
    <property type="match status" value="1"/>
</dbReference>
<comment type="subunit">
    <text evidence="12">Homodimer.</text>
</comment>
<feature type="binding site" evidence="12">
    <location>
        <position position="343"/>
    </location>
    <ligand>
        <name>substrate</name>
    </ligand>
</feature>
<feature type="binding site" evidence="12">
    <location>
        <position position="276"/>
    </location>
    <ligand>
        <name>substrate</name>
    </ligand>
</feature>
<evidence type="ECO:0000256" key="9">
    <source>
        <dbReference type="ARBA" id="ARBA00060983"/>
    </source>
</evidence>
<dbReference type="InterPro" id="IPR022657">
    <property type="entry name" value="De-COase2_CS"/>
</dbReference>
<accession>A0A7M3MBQ7</accession>
<evidence type="ECO:0000256" key="10">
    <source>
        <dbReference type="ARBA" id="ARBA00066427"/>
    </source>
</evidence>
<evidence type="ECO:0000256" key="5">
    <source>
        <dbReference type="ARBA" id="ARBA00023154"/>
    </source>
</evidence>
<keyword evidence="3 12" id="KW-0210">Decarboxylase</keyword>
<keyword evidence="5 12" id="KW-0457">Lysine biosynthesis</keyword>
<dbReference type="OrthoDB" id="9802241at2"/>
<evidence type="ECO:0000313" key="17">
    <source>
        <dbReference type="Proteomes" id="UP000448292"/>
    </source>
</evidence>
<keyword evidence="6 12" id="KW-0456">Lyase</keyword>
<comment type="pathway">
    <text evidence="8 12 14">Amino-acid biosynthesis; L-lysine biosynthesis via DAP pathway; L-lysine from DL-2,6-diaminopimelate: step 1/1.</text>
</comment>
<protein>
    <recommendedName>
        <fullName evidence="11 12">Diaminopimelate decarboxylase</fullName>
        <shortName evidence="12">DAP decarboxylase</shortName>
        <shortName evidence="12">DAPDC</shortName>
        <ecNumber evidence="10 12">4.1.1.20</ecNumber>
    </recommendedName>
</protein>
<evidence type="ECO:0000256" key="3">
    <source>
        <dbReference type="ARBA" id="ARBA00022793"/>
    </source>
</evidence>
<dbReference type="PANTHER" id="PTHR43727:SF2">
    <property type="entry name" value="GROUP IV DECARBOXYLASE"/>
    <property type="match status" value="1"/>
</dbReference>
<comment type="caution">
    <text evidence="16">The sequence shown here is derived from an EMBL/GenBank/DDBJ whole genome shotgun (WGS) entry which is preliminary data.</text>
</comment>
<dbReference type="InterPro" id="IPR009006">
    <property type="entry name" value="Ala_racemase/Decarboxylase_C"/>
</dbReference>
<dbReference type="SUPFAM" id="SSF50621">
    <property type="entry name" value="Alanine racemase C-terminal domain-like"/>
    <property type="match status" value="1"/>
</dbReference>
<comment type="cofactor">
    <cofactor evidence="1 12 13 14">
        <name>pyridoxal 5'-phosphate</name>
        <dbReference type="ChEBI" id="CHEBI:597326"/>
    </cofactor>
</comment>
<dbReference type="GO" id="GO:0030170">
    <property type="term" value="F:pyridoxal phosphate binding"/>
    <property type="evidence" value="ECO:0007669"/>
    <property type="project" value="UniProtKB-UniRule"/>
</dbReference>
<feature type="binding site" evidence="12">
    <location>
        <position position="371"/>
    </location>
    <ligand>
        <name>substrate</name>
    </ligand>
</feature>
<dbReference type="AlphaFoldDB" id="A0A7M3MBQ7"/>
<dbReference type="Gene3D" id="2.40.37.10">
    <property type="entry name" value="Lyase, Ornithine Decarboxylase, Chain A, domain 1"/>
    <property type="match status" value="1"/>
</dbReference>
<keyword evidence="2 12" id="KW-0028">Amino-acid biosynthesis</keyword>
<dbReference type="PRINTS" id="PR01179">
    <property type="entry name" value="ODADCRBXLASE"/>
</dbReference>
<sequence>MHFFEHRDGELYAENLRVTDLVEEFGSPLYIYSAKTFRRHFEAFDSAFSGLDHLTCYSVKANSNLCILKLLADMGAGMDIVSGGELHRALAAGVDPSKIVYSGVGKRAYEIEQALAADILMFNVESLAELEKIDEIAGLVGKTARISLRINPDVDPKTHPYIATGLKKAKFGLDIESSLEGYKKAKELKHIDPVGIDCHIGSQLTSIDPFLEALDKIMAFRDKLTAMGLDIRYLDLGGGLGITYDEEEPPHPSAFGEALTQVLADQSLKVILEPGRVIAGNAGIMVTEVLYTKGGETKEFVIVDGAMNDLVRPSLYDSFHRIGEVTPKGRPERVVDVVGPICESGDFLARGRTLPGVGSGELLAVYSAGAYGFTMSSNYNSRPRAAEVIVDGDQAHLARRRETYEDLIACEKGCLDSM</sequence>
<feature type="active site" description="Proton donor" evidence="13">
    <location>
        <position position="342"/>
    </location>
</feature>
<dbReference type="SUPFAM" id="SSF51419">
    <property type="entry name" value="PLP-binding barrel"/>
    <property type="match status" value="1"/>
</dbReference>
<comment type="function">
    <text evidence="12">Specifically catalyzes the decarboxylation of meso-diaminopimelate (meso-DAP) to L-lysine.</text>
</comment>
<proteinExistence type="inferred from homology"/>
<dbReference type="PRINTS" id="PR01181">
    <property type="entry name" value="DAPDCRBXLASE"/>
</dbReference>
<dbReference type="FunFam" id="3.20.20.10:FF:000003">
    <property type="entry name" value="Diaminopimelate decarboxylase"/>
    <property type="match status" value="1"/>
</dbReference>
<dbReference type="HAMAP" id="MF_02120">
    <property type="entry name" value="LysA"/>
    <property type="match status" value="1"/>
</dbReference>
<dbReference type="FunFam" id="2.40.37.10:FF:000003">
    <property type="entry name" value="Diaminopimelate decarboxylase"/>
    <property type="match status" value="1"/>
</dbReference>
<evidence type="ECO:0000256" key="6">
    <source>
        <dbReference type="ARBA" id="ARBA00023239"/>
    </source>
</evidence>
<gene>
    <name evidence="12 16" type="primary">lysA</name>
    <name evidence="16" type="ORF">DPQ33_14780</name>
</gene>
<dbReference type="PROSITE" id="PS00879">
    <property type="entry name" value="ODR_DC_2_2"/>
    <property type="match status" value="1"/>
</dbReference>
<feature type="binding site" evidence="12">
    <location>
        <position position="371"/>
    </location>
    <ligand>
        <name>pyridoxal 5'-phosphate</name>
        <dbReference type="ChEBI" id="CHEBI:597326"/>
    </ligand>
</feature>
<evidence type="ECO:0000256" key="2">
    <source>
        <dbReference type="ARBA" id="ARBA00022605"/>
    </source>
</evidence>
<evidence type="ECO:0000259" key="15">
    <source>
        <dbReference type="Pfam" id="PF02784"/>
    </source>
</evidence>
<feature type="modified residue" description="N6-(pyridoxal phosphate)lysine" evidence="12 13">
    <location>
        <position position="60"/>
    </location>
</feature>
<evidence type="ECO:0000256" key="1">
    <source>
        <dbReference type="ARBA" id="ARBA00001933"/>
    </source>
</evidence>
<evidence type="ECO:0000313" key="16">
    <source>
        <dbReference type="EMBL" id="TVM15659.1"/>
    </source>
</evidence>
<feature type="binding site" evidence="12">
    <location>
        <position position="312"/>
    </location>
    <ligand>
        <name>substrate</name>
    </ligand>
</feature>
<dbReference type="Proteomes" id="UP000448292">
    <property type="component" value="Unassembled WGS sequence"/>
</dbReference>
<evidence type="ECO:0000256" key="7">
    <source>
        <dbReference type="ARBA" id="ARBA00050464"/>
    </source>
</evidence>
<evidence type="ECO:0000256" key="8">
    <source>
        <dbReference type="ARBA" id="ARBA00060643"/>
    </source>
</evidence>
<evidence type="ECO:0000256" key="13">
    <source>
        <dbReference type="PIRSR" id="PIRSR600183-50"/>
    </source>
</evidence>
<keyword evidence="4 12" id="KW-0663">Pyridoxal phosphate</keyword>
<reference evidence="16 17" key="1">
    <citation type="submission" date="2018-06" db="EMBL/GenBank/DDBJ databases">
        <title>Complete genome of Desulfovibrio indonesiensis P37SLT.</title>
        <authorList>
            <person name="Crispim J.S."/>
            <person name="Vidigal P.M.P."/>
            <person name="Silva L.C.F."/>
            <person name="Laguardia C.N."/>
            <person name="Araujo L.C."/>
            <person name="Dias R.S."/>
            <person name="Sousa M.P."/>
            <person name="Paula S.O."/>
            <person name="Silva C."/>
        </authorList>
    </citation>
    <scope>NUCLEOTIDE SEQUENCE [LARGE SCALE GENOMIC DNA]</scope>
    <source>
        <strain evidence="16 17">P37SLT</strain>
    </source>
</reference>
<dbReference type="Gene3D" id="3.20.20.10">
    <property type="entry name" value="Alanine racemase"/>
    <property type="match status" value="1"/>
</dbReference>
<comment type="catalytic activity">
    <reaction evidence="7 12 14">
        <text>meso-2,6-diaminopimelate + H(+) = L-lysine + CO2</text>
        <dbReference type="Rhea" id="RHEA:15101"/>
        <dbReference type="ChEBI" id="CHEBI:15378"/>
        <dbReference type="ChEBI" id="CHEBI:16526"/>
        <dbReference type="ChEBI" id="CHEBI:32551"/>
        <dbReference type="ChEBI" id="CHEBI:57791"/>
        <dbReference type="EC" id="4.1.1.20"/>
    </reaction>
</comment>
<dbReference type="InterPro" id="IPR002986">
    <property type="entry name" value="DAP_deCOOHase_LysA"/>
</dbReference>
<dbReference type="InterPro" id="IPR000183">
    <property type="entry name" value="Orn/DAP/Arg_de-COase"/>
</dbReference>